<feature type="domain" description="DOMON" evidence="5">
    <location>
        <begin position="32"/>
        <end position="148"/>
    </location>
</feature>
<evidence type="ECO:0000313" key="7">
    <source>
        <dbReference type="Proteomes" id="UP000183832"/>
    </source>
</evidence>
<evidence type="ECO:0000256" key="4">
    <source>
        <dbReference type="SAM" id="SignalP"/>
    </source>
</evidence>
<dbReference type="GO" id="GO:0005615">
    <property type="term" value="C:extracellular space"/>
    <property type="evidence" value="ECO:0007669"/>
    <property type="project" value="TreeGrafter"/>
</dbReference>
<dbReference type="CDD" id="cd09631">
    <property type="entry name" value="DOMON_DOH"/>
    <property type="match status" value="1"/>
</dbReference>
<dbReference type="SUPFAM" id="SSF49742">
    <property type="entry name" value="PHM/PNGase F"/>
    <property type="match status" value="2"/>
</dbReference>
<proteinExistence type="inferred from homology"/>
<dbReference type="AlphaFoldDB" id="A0A1J1HRP6"/>
<organism evidence="6 7">
    <name type="scientific">Clunio marinus</name>
    <dbReference type="NCBI Taxonomy" id="568069"/>
    <lineage>
        <taxon>Eukaryota</taxon>
        <taxon>Metazoa</taxon>
        <taxon>Ecdysozoa</taxon>
        <taxon>Arthropoda</taxon>
        <taxon>Hexapoda</taxon>
        <taxon>Insecta</taxon>
        <taxon>Pterygota</taxon>
        <taxon>Neoptera</taxon>
        <taxon>Endopterygota</taxon>
        <taxon>Diptera</taxon>
        <taxon>Nematocera</taxon>
        <taxon>Chironomoidea</taxon>
        <taxon>Chironomidae</taxon>
        <taxon>Clunio</taxon>
    </lineage>
</organism>
<dbReference type="InterPro" id="IPR014784">
    <property type="entry name" value="Cu2_ascorb_mOase-like_C"/>
</dbReference>
<dbReference type="InterPro" id="IPR045266">
    <property type="entry name" value="DOH_DOMON"/>
</dbReference>
<sequence length="657" mass="75508">MWKILLPFLTLMTAQCLSSNEVRWDHSVDLDENFRLLWRVKEPDIIIEVQARTHGYVGFGFTRSEYIYGADMVIGWVDKHTFFQDRHIPVHSHNGEPVLDQSQDYVLLFGHENKTHTIIRFRRKLDTCDEKYDVPITNDTMRIVYMYHHDEPKRGSLLQGNLPEPEQALKPIKSLLFLQRPKFEKVRKLNDENIETFDVRMKNVLMTSSNVTKACSVLRLKENQRGHVVAYKPIFEPMIARTYIMHMIVYECRNKHHPNYNIDEDNASCANIQKLQCTTITATWSRGSQGFVYPDDVGYPIDSDIASLYFLEIHYEVPTKSFADHNRISDSSGIKFFMTSVKRKHNAGLLSIGIQPVWTHIIPPGFRKVTSIGYCTGKCNKEAFSTTAAGGGSGINVIGIQMQTHEMGKSIKVGLVRSGSELHPIAQDHNLDSEYLEYRALSKAIQVLPGDDLMVECAYNSFDKTKLTLGGYEAQQEICQATLVYYPKQDHLTSCYSKPKTKNFLKSLNIDKLRNSPPFAIELPEKYAGKTLEEHLKTYDWKTEFDHFERVSKTSQIDVVCSGLKRKIIEDEPVAIKQPYKPRASHCDRYNKVFQSEEQIHDNSLSNVQQARSKVLRSSELSTINFINASNRIEVCNKLNLIFLISLGYFLKIIIRV</sequence>
<dbReference type="InterPro" id="IPR036939">
    <property type="entry name" value="Cu2_ascorb_mOase_N_sf"/>
</dbReference>
<dbReference type="SMART" id="SM00664">
    <property type="entry name" value="DoH"/>
    <property type="match status" value="1"/>
</dbReference>
<dbReference type="InterPro" id="IPR024548">
    <property type="entry name" value="Cu2_monoox_C"/>
</dbReference>
<comment type="similarity">
    <text evidence="1">Belongs to the copper type II ascorbate-dependent monooxygenase family.</text>
</comment>
<dbReference type="EMBL" id="CVRI01000020">
    <property type="protein sequence ID" value="CRK90752.1"/>
    <property type="molecule type" value="Genomic_DNA"/>
</dbReference>
<dbReference type="Pfam" id="PF03712">
    <property type="entry name" value="Cu2_monoox_C"/>
    <property type="match status" value="1"/>
</dbReference>
<dbReference type="InterPro" id="IPR028460">
    <property type="entry name" value="Tbh/DBH"/>
</dbReference>
<dbReference type="GO" id="GO:0005507">
    <property type="term" value="F:copper ion binding"/>
    <property type="evidence" value="ECO:0007669"/>
    <property type="project" value="InterPro"/>
</dbReference>
<dbReference type="InterPro" id="IPR008977">
    <property type="entry name" value="PHM/PNGase_F_dom_sf"/>
</dbReference>
<dbReference type="Pfam" id="PF01082">
    <property type="entry name" value="Cu2_monooxygen"/>
    <property type="match status" value="1"/>
</dbReference>
<dbReference type="Gene3D" id="2.60.120.230">
    <property type="match status" value="1"/>
</dbReference>
<dbReference type="Gene3D" id="2.60.120.310">
    <property type="entry name" value="Copper type II, ascorbate-dependent monooxygenase, N-terminal domain"/>
    <property type="match status" value="1"/>
</dbReference>
<dbReference type="PROSITE" id="PS50836">
    <property type="entry name" value="DOMON"/>
    <property type="match status" value="1"/>
</dbReference>
<dbReference type="Pfam" id="PF03351">
    <property type="entry name" value="DOMON"/>
    <property type="match status" value="1"/>
</dbReference>
<dbReference type="STRING" id="568069.A0A1J1HRP6"/>
<dbReference type="InterPro" id="IPR000945">
    <property type="entry name" value="DBH-like"/>
</dbReference>
<evidence type="ECO:0000256" key="3">
    <source>
        <dbReference type="ARBA" id="ARBA00023180"/>
    </source>
</evidence>
<dbReference type="PANTHER" id="PTHR10157">
    <property type="entry name" value="DOPAMINE BETA HYDROXYLASE RELATED"/>
    <property type="match status" value="1"/>
</dbReference>
<gene>
    <name evidence="6" type="primary">similar to MOXD1 homolog 2</name>
    <name evidence="6" type="ORF">CLUMA_CG004444</name>
</gene>
<evidence type="ECO:0000259" key="5">
    <source>
        <dbReference type="PROSITE" id="PS50836"/>
    </source>
</evidence>
<dbReference type="FunFam" id="2.60.120.230:FF:000001">
    <property type="entry name" value="Monooxygenase, DBH-like 1"/>
    <property type="match status" value="1"/>
</dbReference>
<keyword evidence="7" id="KW-1185">Reference proteome</keyword>
<keyword evidence="3" id="KW-0325">Glycoprotein</keyword>
<dbReference type="InterPro" id="IPR005018">
    <property type="entry name" value="DOMON_domain"/>
</dbReference>
<name>A0A1J1HRP6_9DIPT</name>
<dbReference type="PANTHER" id="PTHR10157:SF40">
    <property type="entry name" value="MOXD1 HOMOLOG 2"/>
    <property type="match status" value="1"/>
</dbReference>
<dbReference type="GO" id="GO:0004500">
    <property type="term" value="F:dopamine beta-monooxygenase activity"/>
    <property type="evidence" value="ECO:0007669"/>
    <property type="project" value="InterPro"/>
</dbReference>
<feature type="chain" id="PRO_5013063003" evidence="4">
    <location>
        <begin position="20"/>
        <end position="657"/>
    </location>
</feature>
<dbReference type="Proteomes" id="UP000183832">
    <property type="component" value="Unassembled WGS sequence"/>
</dbReference>
<keyword evidence="2" id="KW-1015">Disulfide bond</keyword>
<protein>
    <submittedName>
        <fullName evidence="6">CLUMA_CG004444, isoform A</fullName>
    </submittedName>
</protein>
<dbReference type="GO" id="GO:0042420">
    <property type="term" value="P:dopamine catabolic process"/>
    <property type="evidence" value="ECO:0007669"/>
    <property type="project" value="TreeGrafter"/>
</dbReference>
<dbReference type="GO" id="GO:0030667">
    <property type="term" value="C:secretory granule membrane"/>
    <property type="evidence" value="ECO:0007669"/>
    <property type="project" value="TreeGrafter"/>
</dbReference>
<dbReference type="InterPro" id="IPR000323">
    <property type="entry name" value="Cu2_ascorb_mOase_N"/>
</dbReference>
<dbReference type="OrthoDB" id="19261at2759"/>
<evidence type="ECO:0000313" key="6">
    <source>
        <dbReference type="EMBL" id="CRK90752.1"/>
    </source>
</evidence>
<dbReference type="PRINTS" id="PR00767">
    <property type="entry name" value="DBMONOXGNASE"/>
</dbReference>
<evidence type="ECO:0000256" key="1">
    <source>
        <dbReference type="ARBA" id="ARBA00010676"/>
    </source>
</evidence>
<accession>A0A1J1HRP6</accession>
<evidence type="ECO:0000256" key="2">
    <source>
        <dbReference type="ARBA" id="ARBA00023157"/>
    </source>
</evidence>
<feature type="signal peptide" evidence="4">
    <location>
        <begin position="1"/>
        <end position="19"/>
    </location>
</feature>
<reference evidence="6 7" key="1">
    <citation type="submission" date="2015-04" db="EMBL/GenBank/DDBJ databases">
        <authorList>
            <person name="Syromyatnikov M.Y."/>
            <person name="Popov V.N."/>
        </authorList>
    </citation>
    <scope>NUCLEOTIDE SEQUENCE [LARGE SCALE GENOMIC DNA]</scope>
</reference>
<dbReference type="GO" id="GO:0042421">
    <property type="term" value="P:norepinephrine biosynthetic process"/>
    <property type="evidence" value="ECO:0007669"/>
    <property type="project" value="TreeGrafter"/>
</dbReference>
<keyword evidence="4" id="KW-0732">Signal</keyword>
<dbReference type="GO" id="GO:0006589">
    <property type="term" value="P:octopamine biosynthetic process"/>
    <property type="evidence" value="ECO:0007669"/>
    <property type="project" value="TreeGrafter"/>
</dbReference>